<feature type="transmembrane region" description="Helical" evidence="1">
    <location>
        <begin position="600"/>
        <end position="619"/>
    </location>
</feature>
<gene>
    <name evidence="2" type="ORF">Vbra_8421</name>
</gene>
<organism evidence="2 3">
    <name type="scientific">Vitrella brassicaformis (strain CCMP3155)</name>
    <dbReference type="NCBI Taxonomy" id="1169540"/>
    <lineage>
        <taxon>Eukaryota</taxon>
        <taxon>Sar</taxon>
        <taxon>Alveolata</taxon>
        <taxon>Colpodellida</taxon>
        <taxon>Vitrellaceae</taxon>
        <taxon>Vitrella</taxon>
    </lineage>
</organism>
<dbReference type="AlphaFoldDB" id="A0A0G4EYQ9"/>
<keyword evidence="1" id="KW-1133">Transmembrane helix</keyword>
<name>A0A0G4EYQ9_VITBC</name>
<keyword evidence="1" id="KW-0472">Membrane</keyword>
<reference evidence="2 3" key="1">
    <citation type="submission" date="2014-11" db="EMBL/GenBank/DDBJ databases">
        <authorList>
            <person name="Zhu J."/>
            <person name="Qi W."/>
            <person name="Song R."/>
        </authorList>
    </citation>
    <scope>NUCLEOTIDE SEQUENCE [LARGE SCALE GENOMIC DNA]</scope>
</reference>
<evidence type="ECO:0000313" key="3">
    <source>
        <dbReference type="Proteomes" id="UP000041254"/>
    </source>
</evidence>
<keyword evidence="3" id="KW-1185">Reference proteome</keyword>
<sequence>MMHLRLKGLGWQVVRVALLVAKDMLTDKSTASGLLSNLLQLLCAAGLFLSMTSPAVWRRGLALCAVAVLASVCVARQEWQLLVATTALGMAHVGLHGRGWQVVRMALLLANEHLRDKSTASVMLTGLIQLLCLVDVLCRIATRLTPIPGQQQQPSTTTLAKADSPASTPAAAASITKATNEQQDGAREASLSTNVLFPLLRPPNDQSARQAPFCCTSKARDVVPIGFTPMQDGVYLITDNQDHHTSINYADTQIAASCIMGQALHTLLGALQCGPIDICPSLMRFVEESPILAHTVQADQCLLALPFDEARGWGVSVYPLLTKGSFGGMSMQRGMGGGKREATHCGIVIGTPERLINGVGHVGRASRLGVFVEWERKVRDCEREVIKEMAQAIQEEDHRCLLVGLLPLTAIDMAAIFPSPLHTHIYHDAHLLSAIVTPPTAPSARPRRSIRSMWHTILRQTGCIDSTLTLPAESVGLVALGMVAQEKREHDHKTPREVDTAGSVTPMGGGGGGVWCDANTVDSISESELEGGVSEEAVTDQEGKCADGGVSEGCSAASACLFEAAYLAAYVLLLSGIWQPIQALLLVVFTLALPPTSRPLLSAVPLGGLIMTIIVATFMTCGDAAITQTATLISGWLTVVLVSLASSGAKTDGPQVVRATCVLAGSVAALALWTNLYMALPAMPILSIISSCWFPLFGVTIASGTARWLAVIDYGGAESQTTDLKPIWCC</sequence>
<proteinExistence type="predicted"/>
<dbReference type="EMBL" id="CDMY01000345">
    <property type="protein sequence ID" value="CEM03590.1"/>
    <property type="molecule type" value="Genomic_DNA"/>
</dbReference>
<feature type="transmembrane region" description="Helical" evidence="1">
    <location>
        <begin position="656"/>
        <end position="676"/>
    </location>
</feature>
<keyword evidence="1" id="KW-0812">Transmembrane</keyword>
<protein>
    <submittedName>
        <fullName evidence="2">Uncharacterized protein</fullName>
    </submittedName>
</protein>
<feature type="transmembrane region" description="Helical" evidence="1">
    <location>
        <begin position="625"/>
        <end position="644"/>
    </location>
</feature>
<dbReference type="VEuPathDB" id="CryptoDB:Vbra_8421"/>
<dbReference type="InParanoid" id="A0A0G4EYQ9"/>
<feature type="transmembrane region" description="Helical" evidence="1">
    <location>
        <begin position="682"/>
        <end position="702"/>
    </location>
</feature>
<evidence type="ECO:0000313" key="2">
    <source>
        <dbReference type="EMBL" id="CEM03590.1"/>
    </source>
</evidence>
<evidence type="ECO:0000256" key="1">
    <source>
        <dbReference type="SAM" id="Phobius"/>
    </source>
</evidence>
<dbReference type="Proteomes" id="UP000041254">
    <property type="component" value="Unassembled WGS sequence"/>
</dbReference>
<feature type="transmembrane region" description="Helical" evidence="1">
    <location>
        <begin position="567"/>
        <end position="593"/>
    </location>
</feature>
<accession>A0A0G4EYQ9</accession>